<dbReference type="PANTHER" id="PTHR43806:SF11">
    <property type="entry name" value="CEREVISIN-RELATED"/>
    <property type="match status" value="1"/>
</dbReference>
<gene>
    <name evidence="10" type="ORF">GCM10023257_02540</name>
</gene>
<reference evidence="11" key="1">
    <citation type="journal article" date="2019" name="Int. J. Syst. Evol. Microbiol.">
        <title>The Global Catalogue of Microorganisms (GCM) 10K type strain sequencing project: providing services to taxonomists for standard genome sequencing and annotation.</title>
        <authorList>
            <consortium name="The Broad Institute Genomics Platform"/>
            <consortium name="The Broad Institute Genome Sequencing Center for Infectious Disease"/>
            <person name="Wu L."/>
            <person name="Ma J."/>
        </authorList>
    </citation>
    <scope>NUCLEOTIDE SEQUENCE [LARGE SCALE GENOMIC DNA]</scope>
    <source>
        <strain evidence="11">JCM 17657</strain>
    </source>
</reference>
<dbReference type="InterPro" id="IPR006311">
    <property type="entry name" value="TAT_signal"/>
</dbReference>
<evidence type="ECO:0000256" key="7">
    <source>
        <dbReference type="SAM" id="MobiDB-lite"/>
    </source>
</evidence>
<protein>
    <submittedName>
        <fullName evidence="10">S8 family serine peptidase</fullName>
    </submittedName>
</protein>
<evidence type="ECO:0000256" key="4">
    <source>
        <dbReference type="ARBA" id="ARBA00022825"/>
    </source>
</evidence>
<proteinExistence type="inferred from homology"/>
<feature type="chain" id="PRO_5045244028" evidence="8">
    <location>
        <begin position="34"/>
        <end position="851"/>
    </location>
</feature>
<accession>A0ABP9HGH9</accession>
<feature type="active site" description="Charge relay system" evidence="5">
    <location>
        <position position="206"/>
    </location>
</feature>
<sequence>MHLPRPPRRRSATWAAAAFTATALLAGVMPAVAADAPSAAETAKIDSALRSAVADGGDATFFVVLKDRADLSGARRSKSHAQKAKAAYQELRAEAEDSQSSLVSFLDRKKVGHQDYWIANTVQVTGDEDLVHELAERPDVARIVKERHYRLDDVEKADGAEATRTRTNSAASGDDAPEWGVSDIKADQVWKDYDTRGEGVVIANVDSGVQYDHPDLVRQYRGNNADGTFTHDYNFYDVTGTCPSDGTPCDNNGHGTHTMGTMVGDHGIGVAPNATWIAVKGCESSLCSNEYLLKAGQWILAPTDHNGLNPRPELAPNIVNNSWGGDNSTFYQDILEAWNSAGIFEAFAAGNDGDGRTCSTAHAPGAQAASYGVGAYDVNGAIADFSGFGPSPVDGSAKPDISAPGVDVESTWPGSSYLTESGTSMATPHVAGAVALLWSAAPSLIGDIEGTRKLLGEGARDVDDTHCGGTAGMNNVWGEGKLDIRASVDKAPHTAATVTGKITDEETGAALPGIEVTVSNGTVGARTVSTGSDGTYRIALAPGTYTFDVSGYGYRDRTLTGVELSGGQALTRDAALTPVAAHPVTGTVLDVTGEPLAGATVEVTGTPVDSVTSGADGTFTLPSVAEGTYTLTVKPAAPVLCDGVSTTSLAVDGVETRTIRLPARSDAHGNSCAPADYTWIKGTESVSLSGDEDARTISLPFWVSLYGVDYSSASVTTNGLINFLAPRLGDYANTALPSKAEPNGVVAPFWDDLALDGKSRVQTATTGKSGHRKFAIVWNKAVLLSDHSRVTFEAVFDEATGDITFQYQSVGDGAGATVGIESQAGDDALQYSYDQAVLRDGSAIRIAQGAK</sequence>
<dbReference type="InterPro" id="IPR015500">
    <property type="entry name" value="Peptidase_S8_subtilisin-rel"/>
</dbReference>
<dbReference type="SUPFAM" id="SSF49464">
    <property type="entry name" value="Carboxypeptidase regulatory domain-like"/>
    <property type="match status" value="1"/>
</dbReference>
<evidence type="ECO:0000256" key="3">
    <source>
        <dbReference type="ARBA" id="ARBA00022801"/>
    </source>
</evidence>
<dbReference type="InterPro" id="IPR036852">
    <property type="entry name" value="Peptidase_S8/S53_dom_sf"/>
</dbReference>
<evidence type="ECO:0000256" key="6">
    <source>
        <dbReference type="SAM" id="Coils"/>
    </source>
</evidence>
<comment type="caution">
    <text evidence="10">The sequence shown here is derived from an EMBL/GenBank/DDBJ whole genome shotgun (WGS) entry which is preliminary data.</text>
</comment>
<feature type="coiled-coil region" evidence="6">
    <location>
        <begin position="74"/>
        <end position="101"/>
    </location>
</feature>
<dbReference type="Pfam" id="PF00082">
    <property type="entry name" value="Peptidase_S8"/>
    <property type="match status" value="1"/>
</dbReference>
<dbReference type="InterPro" id="IPR008969">
    <property type="entry name" value="CarboxyPept-like_regulatory"/>
</dbReference>
<dbReference type="InterPro" id="IPR000209">
    <property type="entry name" value="Peptidase_S8/S53_dom"/>
</dbReference>
<evidence type="ECO:0000313" key="11">
    <source>
        <dbReference type="Proteomes" id="UP001500610"/>
    </source>
</evidence>
<dbReference type="PANTHER" id="PTHR43806">
    <property type="entry name" value="PEPTIDASE S8"/>
    <property type="match status" value="1"/>
</dbReference>
<evidence type="ECO:0000313" key="10">
    <source>
        <dbReference type="EMBL" id="GAA4970158.1"/>
    </source>
</evidence>
<dbReference type="RefSeq" id="WP_226030304.1">
    <property type="nucleotide sequence ID" value="NZ_BAABIV010000001.1"/>
</dbReference>
<dbReference type="SUPFAM" id="SSF52743">
    <property type="entry name" value="Subtilisin-like"/>
    <property type="match status" value="1"/>
</dbReference>
<feature type="active site" description="Charge relay system" evidence="5">
    <location>
        <position position="254"/>
    </location>
</feature>
<dbReference type="PROSITE" id="PS51318">
    <property type="entry name" value="TAT"/>
    <property type="match status" value="1"/>
</dbReference>
<dbReference type="InterPro" id="IPR013784">
    <property type="entry name" value="Carb-bd-like_fold"/>
</dbReference>
<dbReference type="SUPFAM" id="SSF49452">
    <property type="entry name" value="Starch-binding domain-like"/>
    <property type="match status" value="1"/>
</dbReference>
<keyword evidence="11" id="KW-1185">Reference proteome</keyword>
<evidence type="ECO:0000256" key="2">
    <source>
        <dbReference type="ARBA" id="ARBA00022670"/>
    </source>
</evidence>
<organism evidence="10 11">
    <name type="scientific">Streptomyces hyderabadensis</name>
    <dbReference type="NCBI Taxonomy" id="598549"/>
    <lineage>
        <taxon>Bacteria</taxon>
        <taxon>Bacillati</taxon>
        <taxon>Actinomycetota</taxon>
        <taxon>Actinomycetes</taxon>
        <taxon>Kitasatosporales</taxon>
        <taxon>Streptomycetaceae</taxon>
        <taxon>Streptomyces</taxon>
    </lineage>
</organism>
<feature type="active site" description="Charge relay system" evidence="5">
    <location>
        <position position="424"/>
    </location>
</feature>
<dbReference type="InterPro" id="IPR050131">
    <property type="entry name" value="Peptidase_S8_subtilisin-like"/>
</dbReference>
<dbReference type="PRINTS" id="PR00723">
    <property type="entry name" value="SUBTILISIN"/>
</dbReference>
<dbReference type="PROSITE" id="PS51892">
    <property type="entry name" value="SUBTILASE"/>
    <property type="match status" value="1"/>
</dbReference>
<keyword evidence="4 5" id="KW-0720">Serine protease</keyword>
<evidence type="ECO:0000259" key="9">
    <source>
        <dbReference type="Pfam" id="PF00082"/>
    </source>
</evidence>
<dbReference type="Gene3D" id="3.40.50.200">
    <property type="entry name" value="Peptidase S8/S53 domain"/>
    <property type="match status" value="1"/>
</dbReference>
<evidence type="ECO:0000256" key="1">
    <source>
        <dbReference type="ARBA" id="ARBA00011073"/>
    </source>
</evidence>
<dbReference type="Pfam" id="PF13620">
    <property type="entry name" value="CarboxypepD_reg"/>
    <property type="match status" value="2"/>
</dbReference>
<keyword evidence="6" id="KW-0175">Coiled coil</keyword>
<evidence type="ECO:0000256" key="8">
    <source>
        <dbReference type="SAM" id="SignalP"/>
    </source>
</evidence>
<keyword evidence="3 5" id="KW-0378">Hydrolase</keyword>
<dbReference type="Proteomes" id="UP001500610">
    <property type="component" value="Unassembled WGS sequence"/>
</dbReference>
<dbReference type="EMBL" id="BAABIV010000001">
    <property type="protein sequence ID" value="GAA4970158.1"/>
    <property type="molecule type" value="Genomic_DNA"/>
</dbReference>
<dbReference type="PROSITE" id="PS00138">
    <property type="entry name" value="SUBTILASE_SER"/>
    <property type="match status" value="1"/>
</dbReference>
<feature type="region of interest" description="Disordered" evidence="7">
    <location>
        <begin position="155"/>
        <end position="179"/>
    </location>
</feature>
<keyword evidence="2 5" id="KW-0645">Protease</keyword>
<feature type="domain" description="Peptidase S8/S53" evidence="9">
    <location>
        <begin position="197"/>
        <end position="446"/>
    </location>
</feature>
<dbReference type="Gene3D" id="2.60.40.1120">
    <property type="entry name" value="Carboxypeptidase-like, regulatory domain"/>
    <property type="match status" value="2"/>
</dbReference>
<feature type="compositionally biased region" description="Basic and acidic residues" evidence="7">
    <location>
        <begin position="155"/>
        <end position="164"/>
    </location>
</feature>
<keyword evidence="8" id="KW-0732">Signal</keyword>
<comment type="similarity">
    <text evidence="1 5">Belongs to the peptidase S8 family.</text>
</comment>
<dbReference type="InterPro" id="IPR023828">
    <property type="entry name" value="Peptidase_S8_Ser-AS"/>
</dbReference>
<feature type="signal peptide" evidence="8">
    <location>
        <begin position="1"/>
        <end position="33"/>
    </location>
</feature>
<evidence type="ECO:0000256" key="5">
    <source>
        <dbReference type="PROSITE-ProRule" id="PRU01240"/>
    </source>
</evidence>
<name>A0ABP9HGH9_9ACTN</name>